<evidence type="ECO:0000256" key="2">
    <source>
        <dbReference type="ARBA" id="ARBA00007520"/>
    </source>
</evidence>
<comment type="subcellular location">
    <subcellularLocation>
        <location evidence="1">Cell membrane</location>
        <topology evidence="1">Multi-pass membrane protein</topology>
    </subcellularLocation>
</comment>
<gene>
    <name evidence="10" type="ORF">HGQ17_08280</name>
</gene>
<dbReference type="InterPro" id="IPR011701">
    <property type="entry name" value="MFS"/>
</dbReference>
<evidence type="ECO:0000259" key="9">
    <source>
        <dbReference type="PROSITE" id="PS50850"/>
    </source>
</evidence>
<feature type="transmembrane region" description="Helical" evidence="8">
    <location>
        <begin position="230"/>
        <end position="255"/>
    </location>
</feature>
<feature type="domain" description="Major facilitator superfamily (MFS) profile" evidence="9">
    <location>
        <begin position="18"/>
        <end position="474"/>
    </location>
</feature>
<dbReference type="FunFam" id="1.20.1720.10:FF:000004">
    <property type="entry name" value="EmrB/QacA family drug resistance transporter"/>
    <property type="match status" value="1"/>
</dbReference>
<feature type="transmembrane region" description="Helical" evidence="8">
    <location>
        <begin position="275"/>
        <end position="298"/>
    </location>
</feature>
<evidence type="ECO:0000256" key="7">
    <source>
        <dbReference type="ARBA" id="ARBA00023136"/>
    </source>
</evidence>
<dbReference type="SUPFAM" id="SSF103473">
    <property type="entry name" value="MFS general substrate transporter"/>
    <property type="match status" value="1"/>
</dbReference>
<dbReference type="RefSeq" id="WP_168887473.1">
    <property type="nucleotide sequence ID" value="NZ_JABAHY010000006.1"/>
</dbReference>
<keyword evidence="5 8" id="KW-0812">Transmembrane</keyword>
<feature type="transmembrane region" description="Helical" evidence="8">
    <location>
        <begin position="366"/>
        <end position="391"/>
    </location>
</feature>
<feature type="transmembrane region" description="Helical" evidence="8">
    <location>
        <begin position="310"/>
        <end position="328"/>
    </location>
</feature>
<keyword evidence="4" id="KW-1003">Cell membrane</keyword>
<dbReference type="PROSITE" id="PS50850">
    <property type="entry name" value="MFS"/>
    <property type="match status" value="1"/>
</dbReference>
<dbReference type="PANTHER" id="PTHR23501:SF197">
    <property type="entry name" value="COMD"/>
    <property type="match status" value="1"/>
</dbReference>
<feature type="transmembrane region" description="Helical" evidence="8">
    <location>
        <begin position="412"/>
        <end position="436"/>
    </location>
</feature>
<feature type="transmembrane region" description="Helical" evidence="8">
    <location>
        <begin position="340"/>
        <end position="360"/>
    </location>
</feature>
<dbReference type="InterPro" id="IPR020846">
    <property type="entry name" value="MFS_dom"/>
</dbReference>
<comment type="similarity">
    <text evidence="2">Belongs to the major facilitator superfamily. TCR/Tet family.</text>
</comment>
<dbReference type="EMBL" id="JABAHY010000006">
    <property type="protein sequence ID" value="NLS09994.1"/>
    <property type="molecule type" value="Genomic_DNA"/>
</dbReference>
<comment type="caution">
    <text evidence="10">The sequence shown here is derived from an EMBL/GenBank/DDBJ whole genome shotgun (WGS) entry which is preliminary data.</text>
</comment>
<keyword evidence="3" id="KW-0813">Transport</keyword>
<dbReference type="PANTHER" id="PTHR23501">
    <property type="entry name" value="MAJOR FACILITATOR SUPERFAMILY"/>
    <property type="match status" value="1"/>
</dbReference>
<evidence type="ECO:0000256" key="3">
    <source>
        <dbReference type="ARBA" id="ARBA00022448"/>
    </source>
</evidence>
<proteinExistence type="inferred from homology"/>
<dbReference type="InterPro" id="IPR036259">
    <property type="entry name" value="MFS_trans_sf"/>
</dbReference>
<dbReference type="PRINTS" id="PR01036">
    <property type="entry name" value="TCRTETB"/>
</dbReference>
<reference evidence="10 11" key="1">
    <citation type="submission" date="2020-04" db="EMBL/GenBank/DDBJ databases">
        <title>Nesterenkonia sp. nov., isolated from marine sediment.</title>
        <authorList>
            <person name="Zhang G."/>
        </authorList>
    </citation>
    <scope>NUCLEOTIDE SEQUENCE [LARGE SCALE GENOMIC DNA]</scope>
    <source>
        <strain evidence="10 11">MY13</strain>
    </source>
</reference>
<accession>A0A7X8TK17</accession>
<evidence type="ECO:0000256" key="5">
    <source>
        <dbReference type="ARBA" id="ARBA00022692"/>
    </source>
</evidence>
<dbReference type="Gene3D" id="1.20.1250.20">
    <property type="entry name" value="MFS general substrate transporter like domains"/>
    <property type="match status" value="1"/>
</dbReference>
<dbReference type="Pfam" id="PF07690">
    <property type="entry name" value="MFS_1"/>
    <property type="match status" value="1"/>
</dbReference>
<evidence type="ECO:0000313" key="11">
    <source>
        <dbReference type="Proteomes" id="UP000523139"/>
    </source>
</evidence>
<feature type="transmembrane region" description="Helical" evidence="8">
    <location>
        <begin position="204"/>
        <end position="224"/>
    </location>
</feature>
<feature type="transmembrane region" description="Helical" evidence="8">
    <location>
        <begin position="52"/>
        <end position="72"/>
    </location>
</feature>
<dbReference type="AlphaFoldDB" id="A0A7X8TK17"/>
<dbReference type="GO" id="GO:0022857">
    <property type="term" value="F:transmembrane transporter activity"/>
    <property type="evidence" value="ECO:0007669"/>
    <property type="project" value="InterPro"/>
</dbReference>
<evidence type="ECO:0000256" key="4">
    <source>
        <dbReference type="ARBA" id="ARBA00022475"/>
    </source>
</evidence>
<name>A0A7X8TK17_9MICC</name>
<evidence type="ECO:0000313" key="10">
    <source>
        <dbReference type="EMBL" id="NLS09994.1"/>
    </source>
</evidence>
<feature type="transmembrane region" description="Helical" evidence="8">
    <location>
        <begin position="109"/>
        <end position="130"/>
    </location>
</feature>
<keyword evidence="7 8" id="KW-0472">Membrane</keyword>
<feature type="transmembrane region" description="Helical" evidence="8">
    <location>
        <begin position="142"/>
        <end position="163"/>
    </location>
</feature>
<evidence type="ECO:0000256" key="6">
    <source>
        <dbReference type="ARBA" id="ARBA00022989"/>
    </source>
</evidence>
<feature type="transmembrane region" description="Helical" evidence="8">
    <location>
        <begin position="169"/>
        <end position="192"/>
    </location>
</feature>
<organism evidence="10 11">
    <name type="scientific">Nesterenkonia sedimenti</name>
    <dbReference type="NCBI Taxonomy" id="1463632"/>
    <lineage>
        <taxon>Bacteria</taxon>
        <taxon>Bacillati</taxon>
        <taxon>Actinomycetota</taxon>
        <taxon>Actinomycetes</taxon>
        <taxon>Micrococcales</taxon>
        <taxon>Micrococcaceae</taxon>
        <taxon>Nesterenkonia</taxon>
    </lineage>
</organism>
<dbReference type="GO" id="GO:0005886">
    <property type="term" value="C:plasma membrane"/>
    <property type="evidence" value="ECO:0007669"/>
    <property type="project" value="UniProtKB-SubCell"/>
</dbReference>
<feature type="transmembrane region" description="Helical" evidence="8">
    <location>
        <begin position="448"/>
        <end position="470"/>
    </location>
</feature>
<dbReference type="Gene3D" id="1.20.1720.10">
    <property type="entry name" value="Multidrug resistance protein D"/>
    <property type="match status" value="1"/>
</dbReference>
<evidence type="ECO:0000256" key="1">
    <source>
        <dbReference type="ARBA" id="ARBA00004651"/>
    </source>
</evidence>
<feature type="transmembrane region" description="Helical" evidence="8">
    <location>
        <begin position="84"/>
        <end position="103"/>
    </location>
</feature>
<sequence length="479" mass="50033">MQLKSSEETASKAELIWAITGILVVFFAAMLSMNIVITALPVIVSELGGTQIQYAWVLTGLLLANASSTLVWGKLADMYSKKVLFQAANIIFFTSSLAAGLAPNMEFLIGARVVQGIGMGGLISLAMAIMGSIVSPRERGKYAGYIGAVLAASTAAGPLIGGVTVDTLGWRWCFWVGIPLCLAALVVVHTKLKVPRYGTPGKIDVFGVILLVTGCSALLIWLSFAGTPEFFEWISLPSALLIGGALAVIAVFVIVERRIANPIVRLGMLRDRTTILAAISSAAIAPALFSCLLFLAQYFQIGRGFTPTEAGLMLLPVVGGNMLGALITGRLITRYGKWKIYIVTGAIVMSTAMFGLGFVLGADTPIWLIIGALIVVGLGFGAQMQNLMLVVQNTVPVTRVGQASSLIAFCRILGGAAGTAILGSVMAVAVGTSAVAPTNGTNPVYAEATGTLFLIAACITSVAVFTNIAIKEVPLRTTV</sequence>
<evidence type="ECO:0000256" key="8">
    <source>
        <dbReference type="SAM" id="Phobius"/>
    </source>
</evidence>
<keyword evidence="6 8" id="KW-1133">Transmembrane helix</keyword>
<dbReference type="Proteomes" id="UP000523139">
    <property type="component" value="Unassembled WGS sequence"/>
</dbReference>
<keyword evidence="11" id="KW-1185">Reference proteome</keyword>
<protein>
    <submittedName>
        <fullName evidence="10">MFS transporter</fullName>
    </submittedName>
</protein>
<feature type="transmembrane region" description="Helical" evidence="8">
    <location>
        <begin position="15"/>
        <end position="40"/>
    </location>
</feature>